<organism evidence="6 7">
    <name type="scientific">Microbacterium algeriense</name>
    <dbReference type="NCBI Taxonomy" id="2615184"/>
    <lineage>
        <taxon>Bacteria</taxon>
        <taxon>Bacillati</taxon>
        <taxon>Actinomycetota</taxon>
        <taxon>Actinomycetes</taxon>
        <taxon>Micrococcales</taxon>
        <taxon>Microbacteriaceae</taxon>
        <taxon>Microbacterium</taxon>
    </lineage>
</organism>
<proteinExistence type="inferred from homology"/>
<dbReference type="EMBL" id="WAAO01000002">
    <property type="protein sequence ID" value="KAB1864233.1"/>
    <property type="molecule type" value="Genomic_DNA"/>
</dbReference>
<evidence type="ECO:0000256" key="1">
    <source>
        <dbReference type="ARBA" id="ARBA00004776"/>
    </source>
</evidence>
<reference evidence="7" key="1">
    <citation type="submission" date="2019-09" db="EMBL/GenBank/DDBJ databases">
        <title>Whole genome sequencing of Microbacterium maritypicum.</title>
        <authorList>
            <person name="Lenchi N."/>
        </authorList>
    </citation>
    <scope>NUCLEOTIDE SEQUENCE [LARGE SCALE GENOMIC DNA]</scope>
    <source>
        <strain evidence="7">G1</strain>
    </source>
</reference>
<evidence type="ECO:0000256" key="2">
    <source>
        <dbReference type="ARBA" id="ARBA00006739"/>
    </source>
</evidence>
<dbReference type="SUPFAM" id="SSF53448">
    <property type="entry name" value="Nucleotide-diphospho-sugar transferases"/>
    <property type="match status" value="1"/>
</dbReference>
<comment type="caution">
    <text evidence="6">The sequence shown here is derived from an EMBL/GenBank/DDBJ whole genome shotgun (WGS) entry which is preliminary data.</text>
</comment>
<comment type="pathway">
    <text evidence="1">Cell wall biogenesis; cell wall polysaccharide biosynthesis.</text>
</comment>
<dbReference type="Pfam" id="PF00535">
    <property type="entry name" value="Glycos_transf_2"/>
    <property type="match status" value="1"/>
</dbReference>
<comment type="similarity">
    <text evidence="2">Belongs to the glycosyltransferase 2 family.</text>
</comment>
<feature type="domain" description="Glycosyltransferase 2-like" evidence="5">
    <location>
        <begin position="37"/>
        <end position="129"/>
    </location>
</feature>
<evidence type="ECO:0000256" key="4">
    <source>
        <dbReference type="ARBA" id="ARBA00022679"/>
    </source>
</evidence>
<keyword evidence="7" id="KW-1185">Reference proteome</keyword>
<dbReference type="Gene3D" id="3.90.550.10">
    <property type="entry name" value="Spore Coat Polysaccharide Biosynthesis Protein SpsA, Chain A"/>
    <property type="match status" value="1"/>
</dbReference>
<gene>
    <name evidence="6" type="ORF">F6A08_08875</name>
</gene>
<dbReference type="InterPro" id="IPR029044">
    <property type="entry name" value="Nucleotide-diphossugar_trans"/>
</dbReference>
<protein>
    <submittedName>
        <fullName evidence="6">Glycosyltransferase</fullName>
    </submittedName>
</protein>
<evidence type="ECO:0000259" key="5">
    <source>
        <dbReference type="Pfam" id="PF00535"/>
    </source>
</evidence>
<keyword evidence="4" id="KW-0808">Transferase</keyword>
<dbReference type="Proteomes" id="UP000478836">
    <property type="component" value="Unassembled WGS sequence"/>
</dbReference>
<evidence type="ECO:0000256" key="3">
    <source>
        <dbReference type="ARBA" id="ARBA00022676"/>
    </source>
</evidence>
<sequence length="333" mass="35765">MRHAPVSAPRSTSGAPRMSAAHVWAVFSTFRPGEAALDAVASVTAQVEGVIVVDDGSGPAADAVLSALEAGGVTVVRRGANDGIAAALNDGIDRAREAGAEFVVTFDQDSWVGPGFVSALVAAHDAATAAGDRVGLVVPEHFAGVRQQRGPVAPFGDAVNVIQSGMLIPASVIAAEGALREDFFIDLVDTEFELRLRRRGWRVLAAGGVRMEHALGTKYRRELFGRTVALPGIPPEITLSTPFRYFYRLRNRLVLNREYFVSAPRQIARDSLLDGIHFVNAAWVARPRRALLRLYRAAFVAALRGRMGRMPAALAPIAAEIRWSAPVIESEQR</sequence>
<name>A0ABQ6V4C8_9MICO</name>
<dbReference type="PANTHER" id="PTHR43179:SF12">
    <property type="entry name" value="GALACTOFURANOSYLTRANSFERASE GLFT2"/>
    <property type="match status" value="1"/>
</dbReference>
<dbReference type="InterPro" id="IPR001173">
    <property type="entry name" value="Glyco_trans_2-like"/>
</dbReference>
<keyword evidence="3" id="KW-0328">Glycosyltransferase</keyword>
<evidence type="ECO:0000313" key="6">
    <source>
        <dbReference type="EMBL" id="KAB1864233.1"/>
    </source>
</evidence>
<evidence type="ECO:0000313" key="7">
    <source>
        <dbReference type="Proteomes" id="UP000478836"/>
    </source>
</evidence>
<accession>A0ABQ6V4C8</accession>
<dbReference type="PANTHER" id="PTHR43179">
    <property type="entry name" value="RHAMNOSYLTRANSFERASE WBBL"/>
    <property type="match status" value="1"/>
</dbReference>